<sequence length="48" mass="5900">MENRNCVFYFRFNFGIFHIRTLGKQDIYIFIVITMYFSYAISITTKYL</sequence>
<keyword evidence="1" id="KW-1133">Transmembrane helix</keyword>
<keyword evidence="1" id="KW-0812">Transmembrane</keyword>
<evidence type="ECO:0000313" key="2">
    <source>
        <dbReference type="EMBL" id="TCS61033.1"/>
    </source>
</evidence>
<evidence type="ECO:0000313" key="3">
    <source>
        <dbReference type="Proteomes" id="UP000294613"/>
    </source>
</evidence>
<keyword evidence="1" id="KW-0472">Membrane</keyword>
<dbReference type="AlphaFoldDB" id="A0A4R3J7Y7"/>
<reference evidence="2 3" key="1">
    <citation type="submission" date="2019-03" db="EMBL/GenBank/DDBJ databases">
        <title>Genomic Encyclopedia of Type Strains, Phase IV (KMG-IV): sequencing the most valuable type-strain genomes for metagenomic binning, comparative biology and taxonomic classification.</title>
        <authorList>
            <person name="Goeker M."/>
        </authorList>
    </citation>
    <scope>NUCLEOTIDE SEQUENCE [LARGE SCALE GENOMIC DNA]</scope>
    <source>
        <strain evidence="2 3">DSM 103426</strain>
    </source>
</reference>
<accession>A0A4R3J7Y7</accession>
<name>A0A4R3J7Y7_9FIRM</name>
<feature type="transmembrane region" description="Helical" evidence="1">
    <location>
        <begin position="27"/>
        <end position="45"/>
    </location>
</feature>
<gene>
    <name evidence="2" type="ORF">EDD74_13921</name>
</gene>
<proteinExistence type="predicted"/>
<comment type="caution">
    <text evidence="2">The sequence shown here is derived from an EMBL/GenBank/DDBJ whole genome shotgun (WGS) entry which is preliminary data.</text>
</comment>
<evidence type="ECO:0000256" key="1">
    <source>
        <dbReference type="SAM" id="Phobius"/>
    </source>
</evidence>
<organism evidence="2 3">
    <name type="scientific">Faecalimonas umbilicata</name>
    <dbReference type="NCBI Taxonomy" id="1912855"/>
    <lineage>
        <taxon>Bacteria</taxon>
        <taxon>Bacillati</taxon>
        <taxon>Bacillota</taxon>
        <taxon>Clostridia</taxon>
        <taxon>Lachnospirales</taxon>
        <taxon>Lachnospiraceae</taxon>
        <taxon>Faecalimonas</taxon>
    </lineage>
</organism>
<dbReference type="Proteomes" id="UP000294613">
    <property type="component" value="Unassembled WGS sequence"/>
</dbReference>
<dbReference type="EMBL" id="SLZV01000039">
    <property type="protein sequence ID" value="TCS61033.1"/>
    <property type="molecule type" value="Genomic_DNA"/>
</dbReference>
<protein>
    <submittedName>
        <fullName evidence="2">Uncharacterized protein</fullName>
    </submittedName>
</protein>